<reference evidence="2" key="1">
    <citation type="submission" date="2022-03" db="EMBL/GenBank/DDBJ databases">
        <authorList>
            <person name="Martin H S."/>
        </authorList>
    </citation>
    <scope>NUCLEOTIDE SEQUENCE</scope>
</reference>
<dbReference type="Proteomes" id="UP000837857">
    <property type="component" value="Chromosome 16"/>
</dbReference>
<gene>
    <name evidence="2" type="ORF">IPOD504_LOCUS5031</name>
</gene>
<accession>A0ABN8I0B9</accession>
<keyword evidence="3" id="KW-1185">Reference proteome</keyword>
<organism evidence="2 3">
    <name type="scientific">Iphiclides podalirius</name>
    <name type="common">scarce swallowtail</name>
    <dbReference type="NCBI Taxonomy" id="110791"/>
    <lineage>
        <taxon>Eukaryota</taxon>
        <taxon>Metazoa</taxon>
        <taxon>Ecdysozoa</taxon>
        <taxon>Arthropoda</taxon>
        <taxon>Hexapoda</taxon>
        <taxon>Insecta</taxon>
        <taxon>Pterygota</taxon>
        <taxon>Neoptera</taxon>
        <taxon>Endopterygota</taxon>
        <taxon>Lepidoptera</taxon>
        <taxon>Glossata</taxon>
        <taxon>Ditrysia</taxon>
        <taxon>Papilionoidea</taxon>
        <taxon>Papilionidae</taxon>
        <taxon>Papilioninae</taxon>
        <taxon>Iphiclides</taxon>
    </lineage>
</organism>
<sequence>MGKTGKKVKSNRINAIRKQYDAFLEEDKKRRDRNEYILERLDKMRSSSAMVQIRHPQPTNIFTDFNDPVKYDKSQQYIGRSVPIYEKQRYSFNQVSPTMLTTLNEEDLVKELKEKLTEEVHNNLYSNINVGHQEHFEPLRHVEITEHEEIKNLQMQSNTNAEEEMSEVDCTTVHRDIADIVLNETSSGVNEDTTTIAEEPNLSNTTNTYKVTNTKDDEQGLATDLMSERSNDIIDNQDVQSSVIENFNCPVDPGQNYEHQTNSGKLEYENTVEETQIQDFESEQNNLFYSEQTETNTYDQSGADNKNVEYTNNESYRQNENYVYYEGTPQDQLYPNEINEHEEATEQYDPNYQNQYDNYAQQDPQSESGKGYETEVNNILESQQYDTQHNYDQLLYDETNYNAVEDVKQELDAEQEYIEPIKDLKQKEVNPGSETIEHEVKVS</sequence>
<dbReference type="EMBL" id="OW152828">
    <property type="protein sequence ID" value="CAH2045346.1"/>
    <property type="molecule type" value="Genomic_DNA"/>
</dbReference>
<proteinExistence type="predicted"/>
<feature type="region of interest" description="Disordered" evidence="1">
    <location>
        <begin position="193"/>
        <end position="216"/>
    </location>
</feature>
<evidence type="ECO:0000256" key="1">
    <source>
        <dbReference type="SAM" id="MobiDB-lite"/>
    </source>
</evidence>
<name>A0ABN8I0B9_9NEOP</name>
<protein>
    <submittedName>
        <fullName evidence="2">Uncharacterized protein</fullName>
    </submittedName>
</protein>
<evidence type="ECO:0000313" key="2">
    <source>
        <dbReference type="EMBL" id="CAH2045346.1"/>
    </source>
</evidence>
<feature type="non-terminal residue" evidence="2">
    <location>
        <position position="443"/>
    </location>
</feature>
<evidence type="ECO:0000313" key="3">
    <source>
        <dbReference type="Proteomes" id="UP000837857"/>
    </source>
</evidence>